<protein>
    <submittedName>
        <fullName evidence="1">Putative metal-binding protein</fullName>
    </submittedName>
</protein>
<proteinExistence type="predicted"/>
<dbReference type="AlphaFoldDB" id="A0A7X5XVA7"/>
<name>A0A7X5XVA7_9SPHN</name>
<comment type="caution">
    <text evidence="1">The sequence shown here is derived from an EMBL/GenBank/DDBJ whole genome shotgun (WGS) entry which is preliminary data.</text>
</comment>
<dbReference type="EMBL" id="JAATIT010000004">
    <property type="protein sequence ID" value="NJB90921.1"/>
    <property type="molecule type" value="Genomic_DNA"/>
</dbReference>
<gene>
    <name evidence="1" type="ORF">GGR90_003123</name>
</gene>
<dbReference type="Proteomes" id="UP000535078">
    <property type="component" value="Unassembled WGS sequence"/>
</dbReference>
<accession>A0A7X5XVA7</accession>
<sequence length="135" mass="14429">MLTCVDPGPAVVVCSTCRHSREARDDAEGVRGGARLAAALTRLKAAEPRYAGIAVQEMACLFACQDHCTVHLRAPGKIGYVLGRFQADADSARAILDYAVLHAASEHGRVAYSLWPEGVKGHFITRTPPPGFIAE</sequence>
<organism evidence="1 2">
    <name type="scientific">Sphingopyxis italica</name>
    <dbReference type="NCBI Taxonomy" id="1129133"/>
    <lineage>
        <taxon>Bacteria</taxon>
        <taxon>Pseudomonadati</taxon>
        <taxon>Pseudomonadota</taxon>
        <taxon>Alphaproteobacteria</taxon>
        <taxon>Sphingomonadales</taxon>
        <taxon>Sphingomonadaceae</taxon>
        <taxon>Sphingopyxis</taxon>
    </lineage>
</organism>
<evidence type="ECO:0000313" key="1">
    <source>
        <dbReference type="EMBL" id="NJB90921.1"/>
    </source>
</evidence>
<reference evidence="1 2" key="1">
    <citation type="submission" date="2020-03" db="EMBL/GenBank/DDBJ databases">
        <title>Genomic Encyclopedia of Type Strains, Phase IV (KMG-IV): sequencing the most valuable type-strain genomes for metagenomic binning, comparative biology and taxonomic classification.</title>
        <authorList>
            <person name="Goeker M."/>
        </authorList>
    </citation>
    <scope>NUCLEOTIDE SEQUENCE [LARGE SCALE GENOMIC DNA]</scope>
    <source>
        <strain evidence="1 2">DSM 25229</strain>
    </source>
</reference>
<evidence type="ECO:0000313" key="2">
    <source>
        <dbReference type="Proteomes" id="UP000535078"/>
    </source>
</evidence>
<dbReference type="RefSeq" id="WP_167922290.1">
    <property type="nucleotide sequence ID" value="NZ_JAATIT010000004.1"/>
</dbReference>
<dbReference type="InterPro" id="IPR012863">
    <property type="entry name" value="DUF1636"/>
</dbReference>
<keyword evidence="2" id="KW-1185">Reference proteome</keyword>
<dbReference type="Pfam" id="PF07845">
    <property type="entry name" value="DUF1636"/>
    <property type="match status" value="1"/>
</dbReference>